<keyword evidence="2 5" id="KW-0378">Hydrolase</keyword>
<dbReference type="PANTHER" id="PTHR43695:SF1">
    <property type="entry name" value="RHAMNOGALACTURONAN ACETYLESTERASE"/>
    <property type="match status" value="1"/>
</dbReference>
<comment type="similarity">
    <text evidence="1">Belongs to the 'GDSL' lipolytic enzyme family.</text>
</comment>
<gene>
    <name evidence="5" type="primary">rhgT</name>
    <name evidence="5" type="ORF">TBK1r_56430</name>
</gene>
<dbReference type="EMBL" id="CP036432">
    <property type="protein sequence ID" value="QDV86624.1"/>
    <property type="molecule type" value="Genomic_DNA"/>
</dbReference>
<organism evidence="5 6">
    <name type="scientific">Stieleria magnilauensis</name>
    <dbReference type="NCBI Taxonomy" id="2527963"/>
    <lineage>
        <taxon>Bacteria</taxon>
        <taxon>Pseudomonadati</taxon>
        <taxon>Planctomycetota</taxon>
        <taxon>Planctomycetia</taxon>
        <taxon>Pirellulales</taxon>
        <taxon>Pirellulaceae</taxon>
        <taxon>Stieleria</taxon>
    </lineage>
</organism>
<dbReference type="Pfam" id="PF13472">
    <property type="entry name" value="Lipase_GDSL_2"/>
    <property type="match status" value="1"/>
</dbReference>
<dbReference type="Proteomes" id="UP000318081">
    <property type="component" value="Chromosome"/>
</dbReference>
<evidence type="ECO:0000256" key="2">
    <source>
        <dbReference type="ARBA" id="ARBA00022801"/>
    </source>
</evidence>
<evidence type="ECO:0000256" key="1">
    <source>
        <dbReference type="ARBA" id="ARBA00008668"/>
    </source>
</evidence>
<dbReference type="Gene3D" id="3.40.50.1110">
    <property type="entry name" value="SGNH hydrolase"/>
    <property type="match status" value="1"/>
</dbReference>
<evidence type="ECO:0000313" key="6">
    <source>
        <dbReference type="Proteomes" id="UP000318081"/>
    </source>
</evidence>
<dbReference type="InterPro" id="IPR037459">
    <property type="entry name" value="RhgT-like"/>
</dbReference>
<dbReference type="RefSeq" id="WP_419580438.1">
    <property type="nucleotide sequence ID" value="NZ_CP036432.1"/>
</dbReference>
<sequence>MSKYVLQLSFALTSLFLGGQAVMAQAHPLRIGLIGDSTVATTYGWGPAFEDRCTEQTKVLHFAKNGATLESLSKKFDELLQQKPDYVIIQFGHNDQKRYGPDVYRTKLTSYVERAKLAGVKPIVFSSVTRRNFGDDGTILPREATLKAALPSYAATAQLVAKQQGVPFVDLYGISVNHHNTIGPQESRQYNFNPSDTTHFSPAGAAATAELIIKALKVAVPELNGCFK</sequence>
<keyword evidence="3" id="KW-0732">Signal</keyword>
<dbReference type="CDD" id="cd01821">
    <property type="entry name" value="Rhamnogalacturan_acetylesterase_like"/>
    <property type="match status" value="1"/>
</dbReference>
<dbReference type="EC" id="3.1.1.-" evidence="5"/>
<keyword evidence="6" id="KW-1185">Reference proteome</keyword>
<dbReference type="InterPro" id="IPR036514">
    <property type="entry name" value="SGNH_hydro_sf"/>
</dbReference>
<feature type="domain" description="SGNH hydrolase-type esterase" evidence="4">
    <location>
        <begin position="33"/>
        <end position="207"/>
    </location>
</feature>
<reference evidence="5 6" key="1">
    <citation type="submission" date="2019-02" db="EMBL/GenBank/DDBJ databases">
        <title>Deep-cultivation of Planctomycetes and their phenomic and genomic characterization uncovers novel biology.</title>
        <authorList>
            <person name="Wiegand S."/>
            <person name="Jogler M."/>
            <person name="Boedeker C."/>
            <person name="Pinto D."/>
            <person name="Vollmers J."/>
            <person name="Rivas-Marin E."/>
            <person name="Kohn T."/>
            <person name="Peeters S.H."/>
            <person name="Heuer A."/>
            <person name="Rast P."/>
            <person name="Oberbeckmann S."/>
            <person name="Bunk B."/>
            <person name="Jeske O."/>
            <person name="Meyerdierks A."/>
            <person name="Storesund J.E."/>
            <person name="Kallscheuer N."/>
            <person name="Luecker S."/>
            <person name="Lage O.M."/>
            <person name="Pohl T."/>
            <person name="Merkel B.J."/>
            <person name="Hornburger P."/>
            <person name="Mueller R.-W."/>
            <person name="Bruemmer F."/>
            <person name="Labrenz M."/>
            <person name="Spormann A.M."/>
            <person name="Op den Camp H."/>
            <person name="Overmann J."/>
            <person name="Amann R."/>
            <person name="Jetten M.S.M."/>
            <person name="Mascher T."/>
            <person name="Medema M.H."/>
            <person name="Devos D.P."/>
            <person name="Kaster A.-K."/>
            <person name="Ovreas L."/>
            <person name="Rohde M."/>
            <person name="Galperin M.Y."/>
            <person name="Jogler C."/>
        </authorList>
    </citation>
    <scope>NUCLEOTIDE SEQUENCE [LARGE SCALE GENOMIC DNA]</scope>
    <source>
        <strain evidence="5 6">TBK1r</strain>
    </source>
</reference>
<feature type="chain" id="PRO_5047151930" evidence="3">
    <location>
        <begin position="27"/>
        <end position="228"/>
    </location>
</feature>
<feature type="signal peptide" evidence="3">
    <location>
        <begin position="1"/>
        <end position="26"/>
    </location>
</feature>
<evidence type="ECO:0000259" key="4">
    <source>
        <dbReference type="Pfam" id="PF13472"/>
    </source>
</evidence>
<dbReference type="SUPFAM" id="SSF52266">
    <property type="entry name" value="SGNH hydrolase"/>
    <property type="match status" value="1"/>
</dbReference>
<protein>
    <submittedName>
        <fullName evidence="5">Rhamnogalacturonan acetylesterase RhgT</fullName>
        <ecNumber evidence="5">3.1.1.-</ecNumber>
    </submittedName>
</protein>
<proteinExistence type="inferred from homology"/>
<evidence type="ECO:0000313" key="5">
    <source>
        <dbReference type="EMBL" id="QDV86624.1"/>
    </source>
</evidence>
<dbReference type="GO" id="GO:0016787">
    <property type="term" value="F:hydrolase activity"/>
    <property type="evidence" value="ECO:0007669"/>
    <property type="project" value="UniProtKB-KW"/>
</dbReference>
<evidence type="ECO:0000256" key="3">
    <source>
        <dbReference type="SAM" id="SignalP"/>
    </source>
</evidence>
<name>A0ABX5XX75_9BACT</name>
<dbReference type="PANTHER" id="PTHR43695">
    <property type="entry name" value="PUTATIVE (AFU_ORTHOLOGUE AFUA_2G17250)-RELATED"/>
    <property type="match status" value="1"/>
</dbReference>
<accession>A0ABX5XX75</accession>
<dbReference type="InterPro" id="IPR013830">
    <property type="entry name" value="SGNH_hydro"/>
</dbReference>